<sequence>MLDFLTELAQEAGALALSHFGRLSADAVESKGHLDLVTVADRAVERHVVARLQARYPDDGIFGEEGSAVDGTSGRVWVIDPIDGTFNFVRGGAQWAVSIGLYEAGRPVLGVVHAPVMGMTLAGGASAWPTLNAKALAPLSSYDQRKASVGVGLGRAVPEADRLAMLRLLMCDARISFRCCNSATISMLEVATGEVDGYVGYGESSWDVMAAYPILVALGAGSTLDWSTTPLDAKLRFAIGKPGLLEAIAGLNHAG</sequence>
<dbReference type="FunFam" id="3.30.540.10:FF:000003">
    <property type="entry name" value="Inositol-1-monophosphatase"/>
    <property type="match status" value="1"/>
</dbReference>
<dbReference type="InterPro" id="IPR020583">
    <property type="entry name" value="Inositol_monoP_metal-BS"/>
</dbReference>
<dbReference type="Proteomes" id="UP000278398">
    <property type="component" value="Unassembled WGS sequence"/>
</dbReference>
<dbReference type="SUPFAM" id="SSF56655">
    <property type="entry name" value="Carbohydrate phosphatase"/>
    <property type="match status" value="1"/>
</dbReference>
<dbReference type="PRINTS" id="PR00377">
    <property type="entry name" value="IMPHPHTASES"/>
</dbReference>
<comment type="caution">
    <text evidence="10">The sequence shown here is derived from an EMBL/GenBank/DDBJ whole genome shotgun (WGS) entry which is preliminary data.</text>
</comment>
<evidence type="ECO:0000256" key="1">
    <source>
        <dbReference type="ARBA" id="ARBA00001033"/>
    </source>
</evidence>
<feature type="binding site" evidence="9">
    <location>
        <position position="82"/>
    </location>
    <ligand>
        <name>Mg(2+)</name>
        <dbReference type="ChEBI" id="CHEBI:18420"/>
        <label>1</label>
        <note>catalytic</note>
    </ligand>
</feature>
<dbReference type="GO" id="GO:0008934">
    <property type="term" value="F:inositol monophosphate 1-phosphatase activity"/>
    <property type="evidence" value="ECO:0007669"/>
    <property type="project" value="TreeGrafter"/>
</dbReference>
<evidence type="ECO:0000256" key="3">
    <source>
        <dbReference type="ARBA" id="ARBA00009759"/>
    </source>
</evidence>
<dbReference type="Gene3D" id="3.30.540.10">
    <property type="entry name" value="Fructose-1,6-Bisphosphatase, subunit A, domain 1"/>
    <property type="match status" value="1"/>
</dbReference>
<organism evidence="10 11">
    <name type="scientific">Aquibium carbonis</name>
    <dbReference type="NCBI Taxonomy" id="2495581"/>
    <lineage>
        <taxon>Bacteria</taxon>
        <taxon>Pseudomonadati</taxon>
        <taxon>Pseudomonadota</taxon>
        <taxon>Alphaproteobacteria</taxon>
        <taxon>Hyphomicrobiales</taxon>
        <taxon>Phyllobacteriaceae</taxon>
        <taxon>Aquibium</taxon>
    </lineage>
</organism>
<keyword evidence="6 9" id="KW-0479">Metal-binding</keyword>
<dbReference type="PANTHER" id="PTHR20854:SF4">
    <property type="entry name" value="INOSITOL-1-MONOPHOSPHATASE-RELATED"/>
    <property type="match status" value="1"/>
</dbReference>
<evidence type="ECO:0000256" key="9">
    <source>
        <dbReference type="PIRSR" id="PIRSR600760-2"/>
    </source>
</evidence>
<feature type="binding site" evidence="9">
    <location>
        <position position="207"/>
    </location>
    <ligand>
        <name>Mg(2+)</name>
        <dbReference type="ChEBI" id="CHEBI:18420"/>
        <label>1</label>
        <note>catalytic</note>
    </ligand>
</feature>
<evidence type="ECO:0000256" key="5">
    <source>
        <dbReference type="ARBA" id="ARBA00019784"/>
    </source>
</evidence>
<dbReference type="EC" id="3.1.3.25" evidence="4"/>
<keyword evidence="11" id="KW-1185">Reference proteome</keyword>
<dbReference type="InterPro" id="IPR000760">
    <property type="entry name" value="Inositol_monophosphatase-like"/>
</dbReference>
<evidence type="ECO:0000256" key="8">
    <source>
        <dbReference type="ARBA" id="ARBA00022842"/>
    </source>
</evidence>
<dbReference type="PROSITE" id="PS00629">
    <property type="entry name" value="IMP_1"/>
    <property type="match status" value="1"/>
</dbReference>
<dbReference type="PANTHER" id="PTHR20854">
    <property type="entry name" value="INOSITOL MONOPHOSPHATASE"/>
    <property type="match status" value="1"/>
</dbReference>
<evidence type="ECO:0000256" key="4">
    <source>
        <dbReference type="ARBA" id="ARBA00013106"/>
    </source>
</evidence>
<comment type="catalytic activity">
    <reaction evidence="1">
        <text>a myo-inositol phosphate + H2O = myo-inositol + phosphate</text>
        <dbReference type="Rhea" id="RHEA:24056"/>
        <dbReference type="ChEBI" id="CHEBI:15377"/>
        <dbReference type="ChEBI" id="CHEBI:17268"/>
        <dbReference type="ChEBI" id="CHEBI:43474"/>
        <dbReference type="ChEBI" id="CHEBI:84139"/>
        <dbReference type="EC" id="3.1.3.25"/>
    </reaction>
</comment>
<dbReference type="EMBL" id="RWKW01000099">
    <property type="protein sequence ID" value="RST83871.1"/>
    <property type="molecule type" value="Genomic_DNA"/>
</dbReference>
<reference evidence="10 11" key="1">
    <citation type="submission" date="2018-12" db="EMBL/GenBank/DDBJ databases">
        <title>Mesorhizobium carbonis sp. nov., isolated from coal mine water.</title>
        <authorList>
            <person name="Xin W."/>
            <person name="Xu Z."/>
            <person name="Xiang F."/>
            <person name="Zhang J."/>
            <person name="Xi L."/>
            <person name="Liu J."/>
        </authorList>
    </citation>
    <scope>NUCLEOTIDE SEQUENCE [LARGE SCALE GENOMIC DNA]</scope>
    <source>
        <strain evidence="10 11">B2.3</strain>
    </source>
</reference>
<accession>A0A429YR24</accession>
<keyword evidence="7" id="KW-0378">Hydrolase</keyword>
<keyword evidence="8 9" id="KW-0460">Magnesium</keyword>
<feature type="binding site" evidence="9">
    <location>
        <position position="64"/>
    </location>
    <ligand>
        <name>Mg(2+)</name>
        <dbReference type="ChEBI" id="CHEBI:18420"/>
        <label>1</label>
        <note>catalytic</note>
    </ligand>
</feature>
<protein>
    <recommendedName>
        <fullName evidence="5">Inositol-1-monophosphatase</fullName>
        <ecNumber evidence="4">3.1.3.25</ecNumber>
    </recommendedName>
</protein>
<gene>
    <name evidence="10" type="ORF">EJC49_21665</name>
</gene>
<comment type="similarity">
    <text evidence="3">Belongs to the inositol monophosphatase superfamily.</text>
</comment>
<dbReference type="Gene3D" id="3.40.190.80">
    <property type="match status" value="1"/>
</dbReference>
<feature type="binding site" evidence="9">
    <location>
        <position position="80"/>
    </location>
    <ligand>
        <name>Mg(2+)</name>
        <dbReference type="ChEBI" id="CHEBI:18420"/>
        <label>1</label>
        <note>catalytic</note>
    </ligand>
</feature>
<dbReference type="RefSeq" id="WP_126702014.1">
    <property type="nucleotide sequence ID" value="NZ_RWKW01000099.1"/>
</dbReference>
<dbReference type="AlphaFoldDB" id="A0A429YR24"/>
<proteinExistence type="inferred from homology"/>
<name>A0A429YR24_9HYPH</name>
<dbReference type="GO" id="GO:0046872">
    <property type="term" value="F:metal ion binding"/>
    <property type="evidence" value="ECO:0007669"/>
    <property type="project" value="UniProtKB-KW"/>
</dbReference>
<dbReference type="OrthoDB" id="9785695at2"/>
<evidence type="ECO:0000313" key="11">
    <source>
        <dbReference type="Proteomes" id="UP000278398"/>
    </source>
</evidence>
<evidence type="ECO:0000256" key="6">
    <source>
        <dbReference type="ARBA" id="ARBA00022723"/>
    </source>
</evidence>
<feature type="binding site" evidence="9">
    <location>
        <position position="83"/>
    </location>
    <ligand>
        <name>Mg(2+)</name>
        <dbReference type="ChEBI" id="CHEBI:18420"/>
        <label>1</label>
        <note>catalytic</note>
    </ligand>
</feature>
<evidence type="ECO:0000256" key="7">
    <source>
        <dbReference type="ARBA" id="ARBA00022801"/>
    </source>
</evidence>
<evidence type="ECO:0000256" key="2">
    <source>
        <dbReference type="ARBA" id="ARBA00001946"/>
    </source>
</evidence>
<dbReference type="GO" id="GO:0006020">
    <property type="term" value="P:inositol metabolic process"/>
    <property type="evidence" value="ECO:0007669"/>
    <property type="project" value="TreeGrafter"/>
</dbReference>
<dbReference type="Pfam" id="PF00459">
    <property type="entry name" value="Inositol_P"/>
    <property type="match status" value="1"/>
</dbReference>
<dbReference type="GO" id="GO:0007165">
    <property type="term" value="P:signal transduction"/>
    <property type="evidence" value="ECO:0007669"/>
    <property type="project" value="TreeGrafter"/>
</dbReference>
<comment type="cofactor">
    <cofactor evidence="2 9">
        <name>Mg(2+)</name>
        <dbReference type="ChEBI" id="CHEBI:18420"/>
    </cofactor>
</comment>
<evidence type="ECO:0000313" key="10">
    <source>
        <dbReference type="EMBL" id="RST83871.1"/>
    </source>
</evidence>